<dbReference type="PATRIC" id="fig|1235802.3.peg.1372"/>
<sequence>MNVNPRKICFISCVNNEKYEKEERKYLEHLSIPEGYEIEICIVKDACSMTAGYNTAMKQSDAKYKVYLHQDVFIVHREFIKDILAVFENHEVGMIGMVGAPKLPENAIMWDGPRIGKLYANIIYESMESTIGEVNGAWESVEAIDGFLMATQYDLPWREDLFQDWDFYDISQSQEFIRRGYKVVVPNQKEAWCIHDDGFYNLKNYFRNRKIFKQEYM</sequence>
<dbReference type="Gene3D" id="3.90.550.10">
    <property type="entry name" value="Spore Coat Polysaccharide Biosynthesis Protein SpsA, Chain A"/>
    <property type="match status" value="1"/>
</dbReference>
<organism evidence="2 3">
    <name type="scientific">Eubacterium plexicaudatum ASF492</name>
    <dbReference type="NCBI Taxonomy" id="1235802"/>
    <lineage>
        <taxon>Bacteria</taxon>
        <taxon>Bacillati</taxon>
        <taxon>Bacillota</taxon>
        <taxon>Clostridia</taxon>
        <taxon>Eubacteriales</taxon>
        <taxon>Eubacteriaceae</taxon>
        <taxon>Eubacterium</taxon>
    </lineage>
</organism>
<keyword evidence="3" id="KW-1185">Reference proteome</keyword>
<comment type="caution">
    <text evidence="2">The sequence shown here is derived from an EMBL/GenBank/DDBJ whole genome shotgun (WGS) entry which is preliminary data.</text>
</comment>
<dbReference type="Proteomes" id="UP000012589">
    <property type="component" value="Unassembled WGS sequence"/>
</dbReference>
<evidence type="ECO:0000313" key="2">
    <source>
        <dbReference type="EMBL" id="EMZ33744.1"/>
    </source>
</evidence>
<dbReference type="OrthoDB" id="176403at2"/>
<evidence type="ECO:0000313" key="3">
    <source>
        <dbReference type="Proteomes" id="UP000012589"/>
    </source>
</evidence>
<dbReference type="EMBL" id="AQFT01000039">
    <property type="protein sequence ID" value="EMZ33744.1"/>
    <property type="molecule type" value="Genomic_DNA"/>
</dbReference>
<dbReference type="eggNOG" id="COG1216">
    <property type="taxonomic scope" value="Bacteria"/>
</dbReference>
<dbReference type="InterPro" id="IPR029044">
    <property type="entry name" value="Nucleotide-diphossugar_trans"/>
</dbReference>
<name>N2BAH9_9FIRM</name>
<protein>
    <recommendedName>
        <fullName evidence="1">Streptomycin biosynthesis protein StrF domain-containing protein</fullName>
    </recommendedName>
</protein>
<feature type="domain" description="Streptomycin biosynthesis protein StrF" evidence="1">
    <location>
        <begin position="9"/>
        <end position="216"/>
    </location>
</feature>
<dbReference type="AlphaFoldDB" id="N2BAH9"/>
<dbReference type="SUPFAM" id="SSF53448">
    <property type="entry name" value="Nucleotide-diphospho-sugar transferases"/>
    <property type="match status" value="1"/>
</dbReference>
<reference evidence="2 3" key="1">
    <citation type="journal article" date="2014" name="Genome Announc.">
        <title>Draft genome sequences of the altered schaedler flora, a defined bacterial community from gnotobiotic mice.</title>
        <authorList>
            <person name="Wannemuehler M.J."/>
            <person name="Overstreet A.M."/>
            <person name="Ward D.V."/>
            <person name="Phillips G.J."/>
        </authorList>
    </citation>
    <scope>NUCLEOTIDE SEQUENCE [LARGE SCALE GENOMIC DNA]</scope>
    <source>
        <strain evidence="2 3">ASF492</strain>
    </source>
</reference>
<gene>
    <name evidence="2" type="ORF">C823_01283</name>
</gene>
<proteinExistence type="predicted"/>
<evidence type="ECO:0000259" key="1">
    <source>
        <dbReference type="Pfam" id="PF13712"/>
    </source>
</evidence>
<dbReference type="STRING" id="1235802.C823_01283"/>
<dbReference type="InterPro" id="IPR059123">
    <property type="entry name" value="StrF_dom"/>
</dbReference>
<dbReference type="HOGENOM" id="CLU_086648_0_0_9"/>
<dbReference type="Pfam" id="PF13712">
    <property type="entry name" value="Glyco_tranf_2_5"/>
    <property type="match status" value="1"/>
</dbReference>
<accession>N2BAH9</accession>